<evidence type="ECO:0000313" key="2">
    <source>
        <dbReference type="EMBL" id="KAA0979666.1"/>
    </source>
</evidence>
<dbReference type="Pfam" id="PF20060">
    <property type="entry name" value="DUF6459"/>
    <property type="match status" value="1"/>
</dbReference>
<protein>
    <submittedName>
        <fullName evidence="2">Uncharacterized protein</fullName>
    </submittedName>
</protein>
<sequence>MSVTAIQPALLATVPLRLHENVLSAAQAPPEPTQVKRFPQTFRPGAPGRARRCRRPLQTPLDPPNSFLSQQELEQDFQTEFGHDFDEVFYPDVSNAEAQAVAEKLFPPSDRTLAAAESVAAVAHAAAPAVLEVLAGARPARQLCHSLSPECMLKLKYQIRLGADQRPDPDEYCYSNPRVIRMRITQVLPLIFEAAVILRDMQKVRATALRIERWHGRWQVTALEIG</sequence>
<dbReference type="EMBL" id="VOBL01000001">
    <property type="protein sequence ID" value="KAA0979666.1"/>
    <property type="molecule type" value="Genomic_DNA"/>
</dbReference>
<dbReference type="InterPro" id="IPR045596">
    <property type="entry name" value="DUF6459"/>
</dbReference>
<organism evidence="2 3">
    <name type="scientific">Paeniglutamicibacter gangotriensis</name>
    <dbReference type="NCBI Taxonomy" id="254787"/>
    <lineage>
        <taxon>Bacteria</taxon>
        <taxon>Bacillati</taxon>
        <taxon>Actinomycetota</taxon>
        <taxon>Actinomycetes</taxon>
        <taxon>Micrococcales</taxon>
        <taxon>Micrococcaceae</taxon>
        <taxon>Paeniglutamicibacter</taxon>
    </lineage>
</organism>
<reference evidence="2 3" key="1">
    <citation type="submission" date="2019-07" db="EMBL/GenBank/DDBJ databases">
        <title>Analysis of the biochemical properties, biological activity and biotechnological potential of siderophores and biosurfactants produced by Antarctic psychrotolerant bacteria.</title>
        <authorList>
            <person name="Styczynski M."/>
            <person name="Krucon T."/>
            <person name="Decewicz P."/>
            <person name="Dziewit L."/>
        </authorList>
    </citation>
    <scope>NUCLEOTIDE SEQUENCE [LARGE SCALE GENOMIC DNA]</scope>
    <source>
        <strain evidence="2 3">ANT_H27</strain>
    </source>
</reference>
<accession>A0A5B0ELM2</accession>
<evidence type="ECO:0000313" key="3">
    <source>
        <dbReference type="Proteomes" id="UP000323856"/>
    </source>
</evidence>
<dbReference type="OrthoDB" id="3731420at2"/>
<gene>
    <name evidence="2" type="ORF">FQ154_00410</name>
</gene>
<dbReference type="RefSeq" id="WP_149618281.1">
    <property type="nucleotide sequence ID" value="NZ_VOBL01000001.1"/>
</dbReference>
<feature type="region of interest" description="Disordered" evidence="1">
    <location>
        <begin position="27"/>
        <end position="54"/>
    </location>
</feature>
<evidence type="ECO:0000256" key="1">
    <source>
        <dbReference type="SAM" id="MobiDB-lite"/>
    </source>
</evidence>
<comment type="caution">
    <text evidence="2">The sequence shown here is derived from an EMBL/GenBank/DDBJ whole genome shotgun (WGS) entry which is preliminary data.</text>
</comment>
<proteinExistence type="predicted"/>
<dbReference type="Proteomes" id="UP000323856">
    <property type="component" value="Unassembled WGS sequence"/>
</dbReference>
<dbReference type="AlphaFoldDB" id="A0A5B0ELM2"/>
<name>A0A5B0ELM2_9MICC</name>